<evidence type="ECO:0000256" key="1">
    <source>
        <dbReference type="SAM" id="MobiDB-lite"/>
    </source>
</evidence>
<feature type="non-terminal residue" evidence="2">
    <location>
        <position position="1"/>
    </location>
</feature>
<dbReference type="RefSeq" id="XP_003146449.1">
    <property type="nucleotide sequence ID" value="XM_003146401.1"/>
</dbReference>
<proteinExistence type="predicted"/>
<dbReference type="CTD" id="9948327"/>
<protein>
    <submittedName>
        <fullName evidence="2">Uncharacterized protein</fullName>
    </submittedName>
</protein>
<feature type="compositionally biased region" description="Polar residues" evidence="1">
    <location>
        <begin position="8"/>
        <end position="20"/>
    </location>
</feature>
<dbReference type="InParanoid" id="A0A1S0TQJ7"/>
<dbReference type="EMBL" id="JH712102">
    <property type="protein sequence ID" value="EFO17620.1"/>
    <property type="molecule type" value="Genomic_DNA"/>
</dbReference>
<gene>
    <name evidence="2" type="ORF">LOAG_10878</name>
</gene>
<accession>A0A1S0TQJ7</accession>
<dbReference type="GeneID" id="9948327"/>
<feature type="region of interest" description="Disordered" evidence="1">
    <location>
        <begin position="1"/>
        <end position="20"/>
    </location>
</feature>
<evidence type="ECO:0000313" key="2">
    <source>
        <dbReference type="EMBL" id="EFO17620.1"/>
    </source>
</evidence>
<dbReference type="KEGG" id="loa:LOAG_10878"/>
<organism evidence="2">
    <name type="scientific">Loa loa</name>
    <name type="common">Eye worm</name>
    <name type="synonym">Filaria loa</name>
    <dbReference type="NCBI Taxonomy" id="7209"/>
    <lineage>
        <taxon>Eukaryota</taxon>
        <taxon>Metazoa</taxon>
        <taxon>Ecdysozoa</taxon>
        <taxon>Nematoda</taxon>
        <taxon>Chromadorea</taxon>
        <taxon>Rhabditida</taxon>
        <taxon>Spirurina</taxon>
        <taxon>Spiruromorpha</taxon>
        <taxon>Filarioidea</taxon>
        <taxon>Onchocercidae</taxon>
        <taxon>Loa</taxon>
    </lineage>
</organism>
<sequence>SSSNNSSTENQSKMTRNSFKTVATTDISKLEINENQISEKRYGNNQQRNIAIRADHVQLA</sequence>
<reference evidence="2" key="1">
    <citation type="submission" date="2012-04" db="EMBL/GenBank/DDBJ databases">
        <title>The Genome Sequence of Loa loa.</title>
        <authorList>
            <consortium name="The Broad Institute Genome Sequencing Platform"/>
            <consortium name="Broad Institute Genome Sequencing Center for Infectious Disease"/>
            <person name="Nutman T.B."/>
            <person name="Fink D.L."/>
            <person name="Russ C."/>
            <person name="Young S."/>
            <person name="Zeng Q."/>
            <person name="Gargeya S."/>
            <person name="Alvarado L."/>
            <person name="Berlin A."/>
            <person name="Chapman S.B."/>
            <person name="Chen Z."/>
            <person name="Freedman E."/>
            <person name="Gellesch M."/>
            <person name="Goldberg J."/>
            <person name="Griggs A."/>
            <person name="Gujja S."/>
            <person name="Heilman E.R."/>
            <person name="Heiman D."/>
            <person name="Howarth C."/>
            <person name="Mehta T."/>
            <person name="Neiman D."/>
            <person name="Pearson M."/>
            <person name="Roberts A."/>
            <person name="Saif S."/>
            <person name="Shea T."/>
            <person name="Shenoy N."/>
            <person name="Sisk P."/>
            <person name="Stolte C."/>
            <person name="Sykes S."/>
            <person name="White J."/>
            <person name="Yandava C."/>
            <person name="Haas B."/>
            <person name="Henn M.R."/>
            <person name="Nusbaum C."/>
            <person name="Birren B."/>
        </authorList>
    </citation>
    <scope>NUCLEOTIDE SEQUENCE [LARGE SCALE GENOMIC DNA]</scope>
</reference>
<dbReference type="AlphaFoldDB" id="A0A1S0TQJ7"/>
<name>A0A1S0TQJ7_LOALO</name>